<sequence>MKKQILFALVALLLALPSAQAAKPNFIVVFCDDLGYGDIGPFGSTKHATPVLDKMAREGMKLTDFYSTCSVCTPSRSSLMTGCYPRRVNMHVDEKNLCVLFPAARKGLNPSEITVAEVLKEQGYATMCIGKWHLGDHPDFMPTSQGFDHYFGIPYSNDMNRKQVPLPLVRDLEVIEDSVQRDTTITTQYTTEAVKFIKANSKKPFFLYLPHTAVHLPLVPGKKFKGTSKDGPYGDWVQEIDWSMGELFKTLKAEGIDENTLVLFTSDNGSFREKQGSNLPLRGRKGRTDEGGMRVPCVVRWPGKIPAGTSSGALTSTLDILPTLAAIAGGKTPTDRIIDGKNIWPILSGKSKAHPREAYHYYQMDQLQAVRSGD</sequence>
<gene>
    <name evidence="6" type="ORF">METZ01_LOCUS281802</name>
</gene>
<evidence type="ECO:0000313" key="6">
    <source>
        <dbReference type="EMBL" id="SVC28948.1"/>
    </source>
</evidence>
<evidence type="ECO:0000259" key="5">
    <source>
        <dbReference type="Pfam" id="PF00884"/>
    </source>
</evidence>
<dbReference type="InterPro" id="IPR024607">
    <property type="entry name" value="Sulfatase_CS"/>
</dbReference>
<proteinExistence type="inferred from homology"/>
<dbReference type="Pfam" id="PF00884">
    <property type="entry name" value="Sulfatase"/>
    <property type="match status" value="1"/>
</dbReference>
<dbReference type="CDD" id="cd16026">
    <property type="entry name" value="GALNS_like"/>
    <property type="match status" value="1"/>
</dbReference>
<evidence type="ECO:0000256" key="3">
    <source>
        <dbReference type="ARBA" id="ARBA00022801"/>
    </source>
</evidence>
<keyword evidence="3" id="KW-0378">Hydrolase</keyword>
<name>A0A382KWD7_9ZZZZ</name>
<dbReference type="AlphaFoldDB" id="A0A382KWD7"/>
<reference evidence="6" key="1">
    <citation type="submission" date="2018-05" db="EMBL/GenBank/DDBJ databases">
        <authorList>
            <person name="Lanie J.A."/>
            <person name="Ng W.-L."/>
            <person name="Kazmierczak K.M."/>
            <person name="Andrzejewski T.M."/>
            <person name="Davidsen T.M."/>
            <person name="Wayne K.J."/>
            <person name="Tettelin H."/>
            <person name="Glass J.I."/>
            <person name="Rusch D."/>
            <person name="Podicherti R."/>
            <person name="Tsui H.-C.T."/>
            <person name="Winkler M.E."/>
        </authorList>
    </citation>
    <scope>NUCLEOTIDE SEQUENCE</scope>
</reference>
<evidence type="ECO:0000256" key="1">
    <source>
        <dbReference type="ARBA" id="ARBA00008779"/>
    </source>
</evidence>
<evidence type="ECO:0000256" key="4">
    <source>
        <dbReference type="ARBA" id="ARBA00022837"/>
    </source>
</evidence>
<dbReference type="PROSITE" id="PS00149">
    <property type="entry name" value="SULFATASE_2"/>
    <property type="match status" value="1"/>
</dbReference>
<dbReference type="SUPFAM" id="SSF53649">
    <property type="entry name" value="Alkaline phosphatase-like"/>
    <property type="match status" value="1"/>
</dbReference>
<dbReference type="GO" id="GO:0004065">
    <property type="term" value="F:arylsulfatase activity"/>
    <property type="evidence" value="ECO:0007669"/>
    <property type="project" value="TreeGrafter"/>
</dbReference>
<evidence type="ECO:0000256" key="2">
    <source>
        <dbReference type="ARBA" id="ARBA00022723"/>
    </source>
</evidence>
<dbReference type="GO" id="GO:0046872">
    <property type="term" value="F:metal ion binding"/>
    <property type="evidence" value="ECO:0007669"/>
    <property type="project" value="UniProtKB-KW"/>
</dbReference>
<dbReference type="PANTHER" id="PTHR42693:SF53">
    <property type="entry name" value="ENDO-4-O-SULFATASE"/>
    <property type="match status" value="1"/>
</dbReference>
<protein>
    <recommendedName>
        <fullName evidence="5">Sulfatase N-terminal domain-containing protein</fullName>
    </recommendedName>
</protein>
<comment type="similarity">
    <text evidence="1">Belongs to the sulfatase family.</text>
</comment>
<dbReference type="Gene3D" id="3.30.1120.10">
    <property type="match status" value="1"/>
</dbReference>
<feature type="domain" description="Sulfatase N-terminal" evidence="5">
    <location>
        <begin position="24"/>
        <end position="329"/>
    </location>
</feature>
<feature type="non-terminal residue" evidence="6">
    <location>
        <position position="374"/>
    </location>
</feature>
<dbReference type="InterPro" id="IPR017850">
    <property type="entry name" value="Alkaline_phosphatase_core_sf"/>
</dbReference>
<dbReference type="PROSITE" id="PS00523">
    <property type="entry name" value="SULFATASE_1"/>
    <property type="match status" value="1"/>
</dbReference>
<dbReference type="PANTHER" id="PTHR42693">
    <property type="entry name" value="ARYLSULFATASE FAMILY MEMBER"/>
    <property type="match status" value="1"/>
</dbReference>
<dbReference type="InterPro" id="IPR050738">
    <property type="entry name" value="Sulfatase"/>
</dbReference>
<accession>A0A382KWD7</accession>
<keyword evidence="2" id="KW-0479">Metal-binding</keyword>
<dbReference type="InterPro" id="IPR000917">
    <property type="entry name" value="Sulfatase_N"/>
</dbReference>
<dbReference type="FunFam" id="3.40.720.10:FF:000004">
    <property type="entry name" value="Arylsulfatase E"/>
    <property type="match status" value="1"/>
</dbReference>
<dbReference type="EMBL" id="UINC01083337">
    <property type="protein sequence ID" value="SVC28948.1"/>
    <property type="molecule type" value="Genomic_DNA"/>
</dbReference>
<dbReference type="Gene3D" id="3.40.720.10">
    <property type="entry name" value="Alkaline Phosphatase, subunit A"/>
    <property type="match status" value="1"/>
</dbReference>
<keyword evidence="4" id="KW-0106">Calcium</keyword>
<organism evidence="6">
    <name type="scientific">marine metagenome</name>
    <dbReference type="NCBI Taxonomy" id="408172"/>
    <lineage>
        <taxon>unclassified sequences</taxon>
        <taxon>metagenomes</taxon>
        <taxon>ecological metagenomes</taxon>
    </lineage>
</organism>